<dbReference type="GO" id="GO:0005737">
    <property type="term" value="C:cytoplasm"/>
    <property type="evidence" value="ECO:0007669"/>
    <property type="project" value="UniProtKB-ARBA"/>
</dbReference>
<dbReference type="Pfam" id="PF01302">
    <property type="entry name" value="CAP_GLY"/>
    <property type="match status" value="1"/>
</dbReference>
<dbReference type="InterPro" id="IPR018159">
    <property type="entry name" value="Spectrin/alpha-actinin"/>
</dbReference>
<dbReference type="Gene3D" id="2.30.30.190">
    <property type="entry name" value="CAP Gly-rich-like domain"/>
    <property type="match status" value="1"/>
</dbReference>
<dbReference type="AlphaFoldDB" id="A0A226ENM9"/>
<dbReference type="Gene3D" id="1.20.58.60">
    <property type="match status" value="1"/>
</dbReference>
<sequence length="531" mass="61125">MRHVHHTAVGTRRRQFSMDETDNRPSPPPRFYHSRTSSEDRFSSISSSGSERGEIYRSVSQSSHTKRNFLRKRIVELKELDSGLKAGCRAVCFSDNPQVGSVKWVGKINQIVYIGIEFDNPIGTNFPETKGAPPFPCRVQHGKLVSPEDLLVVTDPSGKTLLTKENPRNFDTPLISTPLIIPTSLMAKEFSTKLEQYYEFCSKAEDTLDKLGEQLDQVCSRRVTVDPISITVTLERHKAYLNQVEDQYSLIDLCHSKSEELFTYADILLPSDERKINRTVQDLSQMHKNIERKLKRRIRDLEKATENCGAVQDLLTEKLEWLTEAKAQLRYIENTLIKTESQLASRLSLIEDMLNSFLPTESDEIVEILEKISQLHELTGNSPELDTHNNEDQPNNKFDSQLGQIIGMRNQLLDEIGSKYGQYKEALKLFKEFSKVVTSFEEWYAHYLSKVCDLMNSQEDAVGGGGVINLLPMDIVKEREEKRREFLSIFKIVGHLRVSIFDPAVLDDRLESLQMKWRHLMDVCYRDRFRQ</sequence>
<evidence type="ECO:0000313" key="4">
    <source>
        <dbReference type="Proteomes" id="UP000198287"/>
    </source>
</evidence>
<keyword evidence="4" id="KW-1185">Reference proteome</keyword>
<dbReference type="SUPFAM" id="SSF46966">
    <property type="entry name" value="Spectrin repeat"/>
    <property type="match status" value="1"/>
</dbReference>
<dbReference type="Proteomes" id="UP000198287">
    <property type="component" value="Unassembled WGS sequence"/>
</dbReference>
<gene>
    <name evidence="3" type="ORF">Fcan01_04390</name>
</gene>
<dbReference type="InterPro" id="IPR000938">
    <property type="entry name" value="CAP-Gly_domain"/>
</dbReference>
<feature type="region of interest" description="Disordered" evidence="1">
    <location>
        <begin position="1"/>
        <end position="62"/>
    </location>
</feature>
<protein>
    <submittedName>
        <fullName evidence="3">Tubulin-specific chaperone B</fullName>
    </submittedName>
</protein>
<feature type="compositionally biased region" description="Basic residues" evidence="1">
    <location>
        <begin position="1"/>
        <end position="15"/>
    </location>
</feature>
<name>A0A226ENM9_FOLCA</name>
<dbReference type="EMBL" id="LNIX01000002">
    <property type="protein sequence ID" value="OXA58900.1"/>
    <property type="molecule type" value="Genomic_DNA"/>
</dbReference>
<evidence type="ECO:0000313" key="3">
    <source>
        <dbReference type="EMBL" id="OXA58900.1"/>
    </source>
</evidence>
<dbReference type="InterPro" id="IPR036859">
    <property type="entry name" value="CAP-Gly_dom_sf"/>
</dbReference>
<reference evidence="3 4" key="1">
    <citation type="submission" date="2015-12" db="EMBL/GenBank/DDBJ databases">
        <title>The genome of Folsomia candida.</title>
        <authorList>
            <person name="Faddeeva A."/>
            <person name="Derks M.F."/>
            <person name="Anvar Y."/>
            <person name="Smit S."/>
            <person name="Van Straalen N."/>
            <person name="Roelofs D."/>
        </authorList>
    </citation>
    <scope>NUCLEOTIDE SEQUENCE [LARGE SCALE GENOMIC DNA]</scope>
    <source>
        <strain evidence="3 4">VU population</strain>
        <tissue evidence="3">Whole body</tissue>
    </source>
</reference>
<dbReference type="SUPFAM" id="SSF74924">
    <property type="entry name" value="Cap-Gly domain"/>
    <property type="match status" value="1"/>
</dbReference>
<dbReference type="SMART" id="SM00150">
    <property type="entry name" value="SPEC"/>
    <property type="match status" value="1"/>
</dbReference>
<evidence type="ECO:0000259" key="2">
    <source>
        <dbReference type="Pfam" id="PF01302"/>
    </source>
</evidence>
<organism evidence="3 4">
    <name type="scientific">Folsomia candida</name>
    <name type="common">Springtail</name>
    <dbReference type="NCBI Taxonomy" id="158441"/>
    <lineage>
        <taxon>Eukaryota</taxon>
        <taxon>Metazoa</taxon>
        <taxon>Ecdysozoa</taxon>
        <taxon>Arthropoda</taxon>
        <taxon>Hexapoda</taxon>
        <taxon>Collembola</taxon>
        <taxon>Entomobryomorpha</taxon>
        <taxon>Isotomoidea</taxon>
        <taxon>Isotomidae</taxon>
        <taxon>Proisotominae</taxon>
        <taxon>Folsomia</taxon>
    </lineage>
</organism>
<dbReference type="OMA" id="CKLEMET"/>
<accession>A0A226ENM9</accession>
<feature type="domain" description="CAP-Gly" evidence="2">
    <location>
        <begin position="89"/>
        <end position="149"/>
    </location>
</feature>
<evidence type="ECO:0000256" key="1">
    <source>
        <dbReference type="SAM" id="MobiDB-lite"/>
    </source>
</evidence>
<comment type="caution">
    <text evidence="3">The sequence shown here is derived from an EMBL/GenBank/DDBJ whole genome shotgun (WGS) entry which is preliminary data.</text>
</comment>
<proteinExistence type="predicted"/>